<evidence type="ECO:0000313" key="11">
    <source>
        <dbReference type="Proteomes" id="UP000054223"/>
    </source>
</evidence>
<evidence type="ECO:0000256" key="5">
    <source>
        <dbReference type="ARBA" id="ARBA00022692"/>
    </source>
</evidence>
<protein>
    <recommendedName>
        <fullName evidence="9">Glycosyltransferase RgtA/B/C/D-like domain-containing protein</fullName>
    </recommendedName>
</protein>
<keyword evidence="7 8" id="KW-0472">Membrane</keyword>
<dbReference type="InterPro" id="IPR038731">
    <property type="entry name" value="RgtA/B/C-like"/>
</dbReference>
<feature type="transmembrane region" description="Helical" evidence="8">
    <location>
        <begin position="84"/>
        <end position="102"/>
    </location>
</feature>
<feature type="transmembrane region" description="Helical" evidence="8">
    <location>
        <begin position="108"/>
        <end position="127"/>
    </location>
</feature>
<dbReference type="AlphaFoldDB" id="A0A9X0HKW1"/>
<keyword evidence="3" id="KW-0328">Glycosyltransferase</keyword>
<evidence type="ECO:0000259" key="9">
    <source>
        <dbReference type="Pfam" id="PF13231"/>
    </source>
</evidence>
<dbReference type="GO" id="GO:0009103">
    <property type="term" value="P:lipopolysaccharide biosynthetic process"/>
    <property type="evidence" value="ECO:0007669"/>
    <property type="project" value="UniProtKB-ARBA"/>
</dbReference>
<dbReference type="GO" id="GO:0016763">
    <property type="term" value="F:pentosyltransferase activity"/>
    <property type="evidence" value="ECO:0007669"/>
    <property type="project" value="TreeGrafter"/>
</dbReference>
<keyword evidence="2" id="KW-1003">Cell membrane</keyword>
<dbReference type="OrthoDB" id="9813729at2"/>
<evidence type="ECO:0000256" key="6">
    <source>
        <dbReference type="ARBA" id="ARBA00022989"/>
    </source>
</evidence>
<dbReference type="GO" id="GO:0005886">
    <property type="term" value="C:plasma membrane"/>
    <property type="evidence" value="ECO:0007669"/>
    <property type="project" value="UniProtKB-SubCell"/>
</dbReference>
<keyword evidence="11" id="KW-1185">Reference proteome</keyword>
<evidence type="ECO:0000256" key="7">
    <source>
        <dbReference type="ARBA" id="ARBA00023136"/>
    </source>
</evidence>
<evidence type="ECO:0000256" key="4">
    <source>
        <dbReference type="ARBA" id="ARBA00022679"/>
    </source>
</evidence>
<feature type="transmembrane region" description="Helical" evidence="8">
    <location>
        <begin position="17"/>
        <end position="39"/>
    </location>
</feature>
<dbReference type="Pfam" id="PF13231">
    <property type="entry name" value="PMT_2"/>
    <property type="match status" value="1"/>
</dbReference>
<dbReference type="RefSeq" id="WP_059071394.1">
    <property type="nucleotide sequence ID" value="NZ_LNAL01000007.1"/>
</dbReference>
<dbReference type="PANTHER" id="PTHR33908:SF11">
    <property type="entry name" value="MEMBRANE PROTEIN"/>
    <property type="match status" value="1"/>
</dbReference>
<evidence type="ECO:0000256" key="3">
    <source>
        <dbReference type="ARBA" id="ARBA00022676"/>
    </source>
</evidence>
<feature type="transmembrane region" description="Helical" evidence="8">
    <location>
        <begin position="324"/>
        <end position="347"/>
    </location>
</feature>
<dbReference type="PANTHER" id="PTHR33908">
    <property type="entry name" value="MANNOSYLTRANSFERASE YKCB-RELATED"/>
    <property type="match status" value="1"/>
</dbReference>
<evidence type="ECO:0000256" key="8">
    <source>
        <dbReference type="SAM" id="Phobius"/>
    </source>
</evidence>
<feature type="transmembrane region" description="Helical" evidence="8">
    <location>
        <begin position="300"/>
        <end position="317"/>
    </location>
</feature>
<dbReference type="InterPro" id="IPR050297">
    <property type="entry name" value="LipidA_mod_glycosyltrf_83"/>
</dbReference>
<feature type="domain" description="Glycosyltransferase RgtA/B/C/D-like" evidence="9">
    <location>
        <begin position="61"/>
        <end position="220"/>
    </location>
</feature>
<evidence type="ECO:0000313" key="10">
    <source>
        <dbReference type="EMBL" id="KUG07771.1"/>
    </source>
</evidence>
<feature type="transmembrane region" description="Helical" evidence="8">
    <location>
        <begin position="202"/>
        <end position="220"/>
    </location>
</feature>
<sequence>MSVVLPPIAHRRVRVDALLLGLALCKFLLQFLLSGRYGLHRDEYLYLDMAHHLAWGYKEIPPLLAPFSWLAQAVLGHTVWAAKFFPALFGGLTVLLTGLIVREAGGGRWAQVAAAVAVAVSPVYLAMHGLFQPNFLDVFFWTLYGFLVVRFVHTHEPRLLLALGVCIGLGMLAKYTTAFYVASLLLALLLTPTERPWLATRWFWLAVAAAALIFLPNLVWQATHNWPVLGHMNKLQETQLTHVSPINFLVEQLPMTLAGAGLWLVGLWFCFTRAGKPYRPLALAYFFVIALLLLSRGKNYYAAAVYPPLMALGAVYLERKSRAALAGTLGVGLLLSLPIVPALLPVFSIEGLSRYVQRVSVLDALTRWEDGKQHHLPQDVADMHGWDEYAPLVQQALARLTPAERAHVIVYGDNYGQAGALNWYGPALGLPRCYTLNGSNSYWMPAPDTVTAFIYANEGDGPKDLKQLFGSMEVVGRVQSPYARIRGSEVLLFRHPKTDLGPFVQKRIAEAQQGFE</sequence>
<dbReference type="InterPro" id="IPR036873">
    <property type="entry name" value="Rhodanese-like_dom_sf"/>
</dbReference>
<evidence type="ECO:0000256" key="1">
    <source>
        <dbReference type="ARBA" id="ARBA00004651"/>
    </source>
</evidence>
<feature type="transmembrane region" description="Helical" evidence="8">
    <location>
        <begin position="253"/>
        <end position="271"/>
    </location>
</feature>
<reference evidence="10 11" key="1">
    <citation type="submission" date="2015-11" db="EMBL/GenBank/DDBJ databases">
        <title>Solirubrum puertoriconensis gen. nov. an environmental bacteria isolated in Puerto Rico.</title>
        <authorList>
            <person name="Cuebas-Irizarry M.F."/>
            <person name="Montalvo-Rodriguez R."/>
        </authorList>
    </citation>
    <scope>NUCLEOTIDE SEQUENCE [LARGE SCALE GENOMIC DNA]</scope>
    <source>
        <strain evidence="10 11">MC1A</strain>
    </source>
</reference>
<keyword evidence="5 8" id="KW-0812">Transmembrane</keyword>
<evidence type="ECO:0000256" key="2">
    <source>
        <dbReference type="ARBA" id="ARBA00022475"/>
    </source>
</evidence>
<keyword evidence="6 8" id="KW-1133">Transmembrane helix</keyword>
<proteinExistence type="predicted"/>
<keyword evidence="4" id="KW-0808">Transferase</keyword>
<name>A0A9X0HKW1_SOLP1</name>
<feature type="transmembrane region" description="Helical" evidence="8">
    <location>
        <begin position="159"/>
        <end position="190"/>
    </location>
</feature>
<dbReference type="Proteomes" id="UP000054223">
    <property type="component" value="Unassembled WGS sequence"/>
</dbReference>
<gene>
    <name evidence="10" type="ORF">ASU33_15785</name>
</gene>
<organism evidence="10 11">
    <name type="scientific">Solirubrum puertoriconensis</name>
    <dbReference type="NCBI Taxonomy" id="1751427"/>
    <lineage>
        <taxon>Bacteria</taxon>
        <taxon>Pseudomonadati</taxon>
        <taxon>Bacteroidota</taxon>
        <taxon>Cytophagia</taxon>
        <taxon>Cytophagales</taxon>
    </lineage>
</organism>
<comment type="subcellular location">
    <subcellularLocation>
        <location evidence="1">Cell membrane</location>
        <topology evidence="1">Multi-pass membrane protein</topology>
    </subcellularLocation>
</comment>
<dbReference type="EMBL" id="LNAL01000007">
    <property type="protein sequence ID" value="KUG07771.1"/>
    <property type="molecule type" value="Genomic_DNA"/>
</dbReference>
<dbReference type="SUPFAM" id="SSF52821">
    <property type="entry name" value="Rhodanese/Cell cycle control phosphatase"/>
    <property type="match status" value="1"/>
</dbReference>
<comment type="caution">
    <text evidence="10">The sequence shown here is derived from an EMBL/GenBank/DDBJ whole genome shotgun (WGS) entry which is preliminary data.</text>
</comment>
<accession>A0A9X0HKW1</accession>
<feature type="transmembrane region" description="Helical" evidence="8">
    <location>
        <begin position="278"/>
        <end position="294"/>
    </location>
</feature>